<accession>A0A5D4MD99</accession>
<dbReference type="InterPro" id="IPR029787">
    <property type="entry name" value="Nucleotide_cyclase"/>
</dbReference>
<dbReference type="Proteomes" id="UP000325182">
    <property type="component" value="Unassembled WGS sequence"/>
</dbReference>
<dbReference type="InterPro" id="IPR050469">
    <property type="entry name" value="Diguanylate_Cyclase"/>
</dbReference>
<dbReference type="InterPro" id="IPR000160">
    <property type="entry name" value="GGDEF_dom"/>
</dbReference>
<feature type="domain" description="GGDEF" evidence="2">
    <location>
        <begin position="90"/>
        <end position="213"/>
    </location>
</feature>
<evidence type="ECO:0000256" key="1">
    <source>
        <dbReference type="SAM" id="Phobius"/>
    </source>
</evidence>
<protein>
    <submittedName>
        <fullName evidence="3">GGDEF domain-containing protein</fullName>
    </submittedName>
</protein>
<dbReference type="NCBIfam" id="TIGR00254">
    <property type="entry name" value="GGDEF"/>
    <property type="match status" value="1"/>
</dbReference>
<keyword evidence="1" id="KW-1133">Transmembrane helix</keyword>
<dbReference type="CDD" id="cd01949">
    <property type="entry name" value="GGDEF"/>
    <property type="match status" value="1"/>
</dbReference>
<dbReference type="PROSITE" id="PS50887">
    <property type="entry name" value="GGDEF"/>
    <property type="match status" value="1"/>
</dbReference>
<evidence type="ECO:0000313" key="4">
    <source>
        <dbReference type="Proteomes" id="UP000325182"/>
    </source>
</evidence>
<dbReference type="Pfam" id="PF00990">
    <property type="entry name" value="GGDEF"/>
    <property type="match status" value="1"/>
</dbReference>
<dbReference type="RefSeq" id="WP_148953562.1">
    <property type="nucleotide sequence ID" value="NZ_VTEG01000004.1"/>
</dbReference>
<name>A0A5D4MD99_9BACI</name>
<dbReference type="SUPFAM" id="SSF55073">
    <property type="entry name" value="Nucleotide cyclase"/>
    <property type="match status" value="1"/>
</dbReference>
<dbReference type="SMART" id="SM00267">
    <property type="entry name" value="GGDEF"/>
    <property type="match status" value="1"/>
</dbReference>
<dbReference type="PANTHER" id="PTHR45138:SF9">
    <property type="entry name" value="DIGUANYLATE CYCLASE DGCM-RELATED"/>
    <property type="match status" value="1"/>
</dbReference>
<evidence type="ECO:0000259" key="2">
    <source>
        <dbReference type="PROSITE" id="PS50887"/>
    </source>
</evidence>
<dbReference type="AlphaFoldDB" id="A0A5D4MD99"/>
<reference evidence="3 4" key="1">
    <citation type="submission" date="2019-08" db="EMBL/GenBank/DDBJ databases">
        <title>Bacillus genomes from the desert of Cuatro Cienegas, Coahuila.</title>
        <authorList>
            <person name="Olmedo-Alvarez G."/>
        </authorList>
    </citation>
    <scope>NUCLEOTIDE SEQUENCE [LARGE SCALE GENOMIC DNA]</scope>
    <source>
        <strain evidence="3 4">CH128b_4D</strain>
    </source>
</reference>
<organism evidence="3 4">
    <name type="scientific">Rossellomorea vietnamensis</name>
    <dbReference type="NCBI Taxonomy" id="218284"/>
    <lineage>
        <taxon>Bacteria</taxon>
        <taxon>Bacillati</taxon>
        <taxon>Bacillota</taxon>
        <taxon>Bacilli</taxon>
        <taxon>Bacillales</taxon>
        <taxon>Bacillaceae</taxon>
        <taxon>Rossellomorea</taxon>
    </lineage>
</organism>
<keyword evidence="1" id="KW-0812">Transmembrane</keyword>
<feature type="transmembrane region" description="Helical" evidence="1">
    <location>
        <begin position="33"/>
        <end position="51"/>
    </location>
</feature>
<dbReference type="GO" id="GO:0052621">
    <property type="term" value="F:diguanylate cyclase activity"/>
    <property type="evidence" value="ECO:0007669"/>
    <property type="project" value="TreeGrafter"/>
</dbReference>
<dbReference type="EMBL" id="VTEG01000004">
    <property type="protein sequence ID" value="TYR99824.1"/>
    <property type="molecule type" value="Genomic_DNA"/>
</dbReference>
<comment type="caution">
    <text evidence="3">The sequence shown here is derived from an EMBL/GenBank/DDBJ whole genome shotgun (WGS) entry which is preliminary data.</text>
</comment>
<gene>
    <name evidence="3" type="ORF">FZC84_08375</name>
</gene>
<dbReference type="Gene3D" id="3.30.70.270">
    <property type="match status" value="1"/>
</dbReference>
<sequence length="213" mass="24540">MRYTGRISSILIVMFIQTSYVIYYFHRDGFVDIVGWIAYPVLLLISYWTGLQYDKANYYSERDPLTNLFNRRFMIRKFNKYIKLAEKKKKKLFVLLIDCNHFKQINDEFGHAAGDRVLVEIGKVLNRKRTNVSGAARWGGDEFIVLGFCQDEAEVSRVKQELDRELGGIRISEGRISVAVSIGGAVQEGASDMHDLIQQADVSMYRKKSYKGT</sequence>
<keyword evidence="1" id="KW-0472">Membrane</keyword>
<dbReference type="PANTHER" id="PTHR45138">
    <property type="entry name" value="REGULATORY COMPONENTS OF SENSORY TRANSDUCTION SYSTEM"/>
    <property type="match status" value="1"/>
</dbReference>
<feature type="transmembrane region" description="Helical" evidence="1">
    <location>
        <begin position="7"/>
        <end position="27"/>
    </location>
</feature>
<proteinExistence type="predicted"/>
<dbReference type="InterPro" id="IPR043128">
    <property type="entry name" value="Rev_trsase/Diguanyl_cyclase"/>
</dbReference>
<evidence type="ECO:0000313" key="3">
    <source>
        <dbReference type="EMBL" id="TYR99824.1"/>
    </source>
</evidence>